<evidence type="ECO:0000313" key="3">
    <source>
        <dbReference type="Proteomes" id="UP001595816"/>
    </source>
</evidence>
<protein>
    <submittedName>
        <fullName evidence="2">Uncharacterized protein</fullName>
    </submittedName>
</protein>
<dbReference type="RefSeq" id="WP_253751781.1">
    <property type="nucleotide sequence ID" value="NZ_JAMZDZ010000001.1"/>
</dbReference>
<keyword evidence="3" id="KW-1185">Reference proteome</keyword>
<evidence type="ECO:0000313" key="2">
    <source>
        <dbReference type="EMBL" id="MFC4133089.1"/>
    </source>
</evidence>
<feature type="signal peptide" evidence="1">
    <location>
        <begin position="1"/>
        <end position="24"/>
    </location>
</feature>
<reference evidence="3" key="1">
    <citation type="journal article" date="2019" name="Int. J. Syst. Evol. Microbiol.">
        <title>The Global Catalogue of Microorganisms (GCM) 10K type strain sequencing project: providing services to taxonomists for standard genome sequencing and annotation.</title>
        <authorList>
            <consortium name="The Broad Institute Genomics Platform"/>
            <consortium name="The Broad Institute Genome Sequencing Center for Infectious Disease"/>
            <person name="Wu L."/>
            <person name="Ma J."/>
        </authorList>
    </citation>
    <scope>NUCLEOTIDE SEQUENCE [LARGE SCALE GENOMIC DNA]</scope>
    <source>
        <strain evidence="3">CGMCC 4.7289</strain>
    </source>
</reference>
<sequence length="127" mass="13346">MPKRLIAAAVALTTLLLGAHPASAAVAGTTAVPRAGFDIWFNVQGASPKVELGPGWHNASLWADCASDVVNTRLMHVTWGLDRPVGDLVVLSCQGEGKDLQYHLSGGEYYFGFLSGVDNTHISGDLG</sequence>
<accession>A0ABV8LS43</accession>
<organism evidence="2 3">
    <name type="scientific">Hamadaea flava</name>
    <dbReference type="NCBI Taxonomy" id="1742688"/>
    <lineage>
        <taxon>Bacteria</taxon>
        <taxon>Bacillati</taxon>
        <taxon>Actinomycetota</taxon>
        <taxon>Actinomycetes</taxon>
        <taxon>Micromonosporales</taxon>
        <taxon>Micromonosporaceae</taxon>
        <taxon>Hamadaea</taxon>
    </lineage>
</organism>
<feature type="chain" id="PRO_5045416755" evidence="1">
    <location>
        <begin position="25"/>
        <end position="127"/>
    </location>
</feature>
<name>A0ABV8LS43_9ACTN</name>
<proteinExistence type="predicted"/>
<keyword evidence="1" id="KW-0732">Signal</keyword>
<comment type="caution">
    <text evidence="2">The sequence shown here is derived from an EMBL/GenBank/DDBJ whole genome shotgun (WGS) entry which is preliminary data.</text>
</comment>
<gene>
    <name evidence="2" type="ORF">ACFOZ4_20950</name>
</gene>
<dbReference type="Proteomes" id="UP001595816">
    <property type="component" value="Unassembled WGS sequence"/>
</dbReference>
<dbReference type="EMBL" id="JBHSAY010000009">
    <property type="protein sequence ID" value="MFC4133089.1"/>
    <property type="molecule type" value="Genomic_DNA"/>
</dbReference>
<evidence type="ECO:0000256" key="1">
    <source>
        <dbReference type="SAM" id="SignalP"/>
    </source>
</evidence>